<sequence>MYCWRLYSVPKRGHAEPKRYRGAQARERARIYIVKRGKVAPCIGIAAGSARSDTTNTWETDPWEPTLGDDLAFNEVESRPVTVGKVPAKRYVNSDAPLHEWMGLGTHTRFHEEYLLEELRLEGCGTLAMTPCSCSDIDNDIQERLYRCEDCYGPDILCKYCCLSRHAHHPLHIIKKWNGTYFERTALADIGLRVQLGHEGMPCLCPQRGHNSFVVIHTNGIHRVNIDFCGCHQQVSHRQQLLRCEWYPATLYYPQSACTKRVLEFFLILTWSSKSRYKEFMQMVRQFRHIKLMKQAGRGNVMGGIYETQPGALAVKCPACPHPGINLPEDWNKVDESMKFLYYLIIAMDANFRLKNRARSSTNADPGLHTGLAYFVPEKPYVEHILRNASQTDISTCSGFRTLAHTESKYSSGLRATGIGLCLCARHEFVRLQGVGDLQKGERYANMDFIFFSSIMPLLLLSVVISYDIACQWKINLTKRMDDLPEHLQISAAVALAAFMFGIPKFHCPAHEEKCAIPHSLNLMPGVGRTDGEGIEHNWAEMNRVANSTKEMGPGSRHDVLDDHFGYHNWSKYTELGLSLWRKLLNAVKEHAHHQSFLRDFDEVIGDTHQGEWTAMIEAWERDKSNPNPYVLSRINLSEAQVRINLANEEKIAISNGHVLPHEVTPSSFMNMALVLEDAQQRIKVDVTSSLSTNQYAELHQRRVTLRRQLDRFRIIQRVYMAGIEKWIEEHDGDLSDDIEDEHLWLPSTLPESDREEICRNNIARIEAELRKGQCRDALDKLRKQLHTKSHFIKHRNLDLRGQQANTRATSFLARFDSKINAAAAKYRVAWSALLELVGISELEREKEFQCLEVKDIVAPVDTMSGVRSTTGMRGRTRSEQDTFRGLGQGYQTTSWIWLASGVRDDEVDGGLNDVLRVEWGKSRVRAQRWNEEVYLLKEEMRRTQQFLTWCAKEWESDAQIVAGAAAYANRQVAIQHALLAHFTVLWGAGVSANDTAGEDEMTTYFAENEDDFDNDEG</sequence>
<keyword evidence="3" id="KW-1185">Reference proteome</keyword>
<evidence type="ECO:0000313" key="3">
    <source>
        <dbReference type="Proteomes" id="UP001195769"/>
    </source>
</evidence>
<dbReference type="InterPro" id="IPR040521">
    <property type="entry name" value="KDZ"/>
</dbReference>
<evidence type="ECO:0000313" key="2">
    <source>
        <dbReference type="EMBL" id="KAG1907608.1"/>
    </source>
</evidence>
<dbReference type="PANTHER" id="PTHR33096:SF1">
    <property type="entry name" value="CXC1-LIKE CYSTEINE CLUSTER ASSOCIATED WITH KDZ TRANSPOSASES DOMAIN-CONTAINING PROTEIN"/>
    <property type="match status" value="1"/>
</dbReference>
<proteinExistence type="predicted"/>
<dbReference type="EMBL" id="JABBWK010000002">
    <property type="protein sequence ID" value="KAG1907608.1"/>
    <property type="molecule type" value="Genomic_DNA"/>
</dbReference>
<dbReference type="Pfam" id="PF18758">
    <property type="entry name" value="KDZ"/>
    <property type="match status" value="1"/>
</dbReference>
<comment type="caution">
    <text evidence="2">The sequence shown here is derived from an EMBL/GenBank/DDBJ whole genome shotgun (WGS) entry which is preliminary data.</text>
</comment>
<dbReference type="PANTHER" id="PTHR33096">
    <property type="entry name" value="CXC2 DOMAIN-CONTAINING PROTEIN"/>
    <property type="match status" value="1"/>
</dbReference>
<organism evidence="2 3">
    <name type="scientific">Suillus fuscotomentosus</name>
    <dbReference type="NCBI Taxonomy" id="1912939"/>
    <lineage>
        <taxon>Eukaryota</taxon>
        <taxon>Fungi</taxon>
        <taxon>Dikarya</taxon>
        <taxon>Basidiomycota</taxon>
        <taxon>Agaricomycotina</taxon>
        <taxon>Agaricomycetes</taxon>
        <taxon>Agaricomycetidae</taxon>
        <taxon>Boletales</taxon>
        <taxon>Suillineae</taxon>
        <taxon>Suillaceae</taxon>
        <taxon>Suillus</taxon>
    </lineage>
</organism>
<accession>A0AAD4EM92</accession>
<feature type="domain" description="CxC2-like cysteine cluster KDZ transposase-associated" evidence="1">
    <location>
        <begin position="187"/>
        <end position="286"/>
    </location>
</feature>
<dbReference type="RefSeq" id="XP_041233183.1">
    <property type="nucleotide sequence ID" value="XM_041363900.1"/>
</dbReference>
<dbReference type="InterPro" id="IPR041457">
    <property type="entry name" value="CxC2_KDZ-assoc"/>
</dbReference>
<protein>
    <recommendedName>
        <fullName evidence="1">CxC2-like cysteine cluster KDZ transposase-associated domain-containing protein</fullName>
    </recommendedName>
</protein>
<evidence type="ECO:0000259" key="1">
    <source>
        <dbReference type="Pfam" id="PF18803"/>
    </source>
</evidence>
<name>A0AAD4EM92_9AGAM</name>
<dbReference type="Pfam" id="PF18803">
    <property type="entry name" value="CxC2"/>
    <property type="match status" value="1"/>
</dbReference>
<dbReference type="Proteomes" id="UP001195769">
    <property type="component" value="Unassembled WGS sequence"/>
</dbReference>
<gene>
    <name evidence="2" type="ORF">F5891DRAFT_1124516</name>
</gene>
<dbReference type="GeneID" id="64658198"/>
<reference evidence="2" key="1">
    <citation type="journal article" date="2020" name="New Phytol.">
        <title>Comparative genomics reveals dynamic genome evolution in host specialist ectomycorrhizal fungi.</title>
        <authorList>
            <person name="Lofgren L.A."/>
            <person name="Nguyen N.H."/>
            <person name="Vilgalys R."/>
            <person name="Ruytinx J."/>
            <person name="Liao H.L."/>
            <person name="Branco S."/>
            <person name="Kuo A."/>
            <person name="LaButti K."/>
            <person name="Lipzen A."/>
            <person name="Andreopoulos W."/>
            <person name="Pangilinan J."/>
            <person name="Riley R."/>
            <person name="Hundley H."/>
            <person name="Na H."/>
            <person name="Barry K."/>
            <person name="Grigoriev I.V."/>
            <person name="Stajich J.E."/>
            <person name="Kennedy P.G."/>
        </authorList>
    </citation>
    <scope>NUCLEOTIDE SEQUENCE</scope>
    <source>
        <strain evidence="2">FC203</strain>
    </source>
</reference>
<dbReference type="AlphaFoldDB" id="A0AAD4EM92"/>